<organism evidence="2">
    <name type="scientific">Arundo donax</name>
    <name type="common">Giant reed</name>
    <name type="synonym">Donax arundinaceus</name>
    <dbReference type="NCBI Taxonomy" id="35708"/>
    <lineage>
        <taxon>Eukaryota</taxon>
        <taxon>Viridiplantae</taxon>
        <taxon>Streptophyta</taxon>
        <taxon>Embryophyta</taxon>
        <taxon>Tracheophyta</taxon>
        <taxon>Spermatophyta</taxon>
        <taxon>Magnoliopsida</taxon>
        <taxon>Liliopsida</taxon>
        <taxon>Poales</taxon>
        <taxon>Poaceae</taxon>
        <taxon>PACMAD clade</taxon>
        <taxon>Arundinoideae</taxon>
        <taxon>Arundineae</taxon>
        <taxon>Arundo</taxon>
    </lineage>
</organism>
<name>A0A0A9CXU9_ARUDO</name>
<dbReference type="AlphaFoldDB" id="A0A0A9CXU9"/>
<protein>
    <submittedName>
        <fullName evidence="2">Uncharacterized protein</fullName>
    </submittedName>
</protein>
<evidence type="ECO:0000256" key="1">
    <source>
        <dbReference type="SAM" id="MobiDB-lite"/>
    </source>
</evidence>
<reference evidence="2" key="2">
    <citation type="journal article" date="2015" name="Data Brief">
        <title>Shoot transcriptome of the giant reed, Arundo donax.</title>
        <authorList>
            <person name="Barrero R.A."/>
            <person name="Guerrero F.D."/>
            <person name="Moolhuijzen P."/>
            <person name="Goolsby J.A."/>
            <person name="Tidwell J."/>
            <person name="Bellgard S.E."/>
            <person name="Bellgard M.I."/>
        </authorList>
    </citation>
    <scope>NUCLEOTIDE SEQUENCE</scope>
    <source>
        <tissue evidence="2">Shoot tissue taken approximately 20 cm above the soil surface</tissue>
    </source>
</reference>
<proteinExistence type="predicted"/>
<dbReference type="EMBL" id="GBRH01219680">
    <property type="protein sequence ID" value="JAD78215.1"/>
    <property type="molecule type" value="Transcribed_RNA"/>
</dbReference>
<sequence length="153" mass="16273">MAAVTRQPGSPEVAPGRAGRRRACAGAGSARRLRRQCSVLPIVPHRHPRHLVAAAEGRADVTGQARLDAAPHRLPRRRGLRARARERVPVVRGRVGDAAVPQLRVQVLLQRVVEGVREPRGGLLAGETAAAGAVGGRRPLVRLGLRDDAPVVP</sequence>
<evidence type="ECO:0000313" key="2">
    <source>
        <dbReference type="EMBL" id="JAD78215.1"/>
    </source>
</evidence>
<feature type="region of interest" description="Disordered" evidence="1">
    <location>
        <begin position="1"/>
        <end position="22"/>
    </location>
</feature>
<accession>A0A0A9CXU9</accession>
<reference evidence="2" key="1">
    <citation type="submission" date="2014-09" db="EMBL/GenBank/DDBJ databases">
        <authorList>
            <person name="Magalhaes I.L.F."/>
            <person name="Oliveira U."/>
            <person name="Santos F.R."/>
            <person name="Vidigal T.H.D.A."/>
            <person name="Brescovit A.D."/>
            <person name="Santos A.J."/>
        </authorList>
    </citation>
    <scope>NUCLEOTIDE SEQUENCE</scope>
    <source>
        <tissue evidence="2">Shoot tissue taken approximately 20 cm above the soil surface</tissue>
    </source>
</reference>